<keyword evidence="1 5" id="KW-0378">Hydrolase</keyword>
<gene>
    <name evidence="5" type="ORF">IV81_GL001266</name>
</gene>
<evidence type="ECO:0000259" key="3">
    <source>
        <dbReference type="Pfam" id="PF01336"/>
    </source>
</evidence>
<name>A0A0R2L409_9LACO</name>
<dbReference type="PATRIC" id="fig|331679.3.peg.1293"/>
<reference evidence="5 6" key="1">
    <citation type="journal article" date="2015" name="Genome Announc.">
        <title>Expanding the biotechnology potential of lactobacilli through comparative genomics of 213 strains and associated genera.</title>
        <authorList>
            <person name="Sun Z."/>
            <person name="Harris H.M."/>
            <person name="McCann A."/>
            <person name="Guo C."/>
            <person name="Argimon S."/>
            <person name="Zhang W."/>
            <person name="Yang X."/>
            <person name="Jeffery I.B."/>
            <person name="Cooney J.C."/>
            <person name="Kagawa T.F."/>
            <person name="Liu W."/>
            <person name="Song Y."/>
            <person name="Salvetti E."/>
            <person name="Wrobel A."/>
            <person name="Rasinkangas P."/>
            <person name="Parkhill J."/>
            <person name="Rea M.C."/>
            <person name="O'Sullivan O."/>
            <person name="Ritari J."/>
            <person name="Douillard F.P."/>
            <person name="Paul Ross R."/>
            <person name="Yang R."/>
            <person name="Briner A.E."/>
            <person name="Felis G.E."/>
            <person name="de Vos W.M."/>
            <person name="Barrangou R."/>
            <person name="Klaenhammer T.R."/>
            <person name="Caufield P.W."/>
            <person name="Cui Y."/>
            <person name="Zhang H."/>
            <person name="O'Toole P.W."/>
        </authorList>
    </citation>
    <scope>NUCLEOTIDE SEQUENCE [LARGE SCALE GENOMIC DNA]</scope>
    <source>
        <strain evidence="5 6">DSM 18001</strain>
    </source>
</reference>
<evidence type="ECO:0000256" key="1">
    <source>
        <dbReference type="ARBA" id="ARBA00022801"/>
    </source>
</evidence>
<evidence type="ECO:0000256" key="2">
    <source>
        <dbReference type="ARBA" id="ARBA00022839"/>
    </source>
</evidence>
<dbReference type="PANTHER" id="PTHR37294">
    <property type="entry name" value="3'-5' EXORIBONUCLEASE YHAM"/>
    <property type="match status" value="1"/>
</dbReference>
<dbReference type="STRING" id="331679.IV81_GL001266"/>
<dbReference type="GO" id="GO:0003676">
    <property type="term" value="F:nucleic acid binding"/>
    <property type="evidence" value="ECO:0007669"/>
    <property type="project" value="InterPro"/>
</dbReference>
<comment type="caution">
    <text evidence="5">The sequence shown here is derived from an EMBL/GenBank/DDBJ whole genome shotgun (WGS) entry which is preliminary data.</text>
</comment>
<dbReference type="RefSeq" id="WP_057802007.1">
    <property type="nucleotide sequence ID" value="NZ_JQBX01000004.1"/>
</dbReference>
<dbReference type="GO" id="GO:0004527">
    <property type="term" value="F:exonuclease activity"/>
    <property type="evidence" value="ECO:0007669"/>
    <property type="project" value="UniProtKB-KW"/>
</dbReference>
<sequence>MAKKLMEFQTDDEMELFALIKGAEKRVTKTGKDFIALTFQDRSGEIRGNYWDAKEEDFKNFQAGRVVLLKGKREIYKNAPQVKIISMRVARDDEPSDPTMYTQKAPVSADQLRDEFAKLVFEITNPDWNRVVRYLLKKYDREFFTFPAAKTNHHAFEGGLAFHTLSIVKLAKSVITQYEQVDESLLIAGAILHDLGKTIELSGPVATKYTIEGNLLGHIVIVDEEIVEAAKDLKIDPSSESLVVLRHMIVSHHGLKEYGSPVEPHMLEAVILHALDELDAEIQMVSGALKNTEPGDFSERIFGMDGRNFYKPSIN</sequence>
<protein>
    <submittedName>
        <fullName evidence="5">HD-superfamily hydrolase</fullName>
    </submittedName>
</protein>
<dbReference type="AlphaFoldDB" id="A0A0R2L409"/>
<dbReference type="GO" id="GO:0031125">
    <property type="term" value="P:rRNA 3'-end processing"/>
    <property type="evidence" value="ECO:0007669"/>
    <property type="project" value="TreeGrafter"/>
</dbReference>
<dbReference type="CDD" id="cd04492">
    <property type="entry name" value="YhaM_OBF_like"/>
    <property type="match status" value="1"/>
</dbReference>
<keyword evidence="2" id="KW-0540">Nuclease</keyword>
<proteinExistence type="predicted"/>
<dbReference type="Proteomes" id="UP000051859">
    <property type="component" value="Unassembled WGS sequence"/>
</dbReference>
<dbReference type="Pfam" id="PF01336">
    <property type="entry name" value="tRNA_anti-codon"/>
    <property type="match status" value="1"/>
</dbReference>
<evidence type="ECO:0000313" key="5">
    <source>
        <dbReference type="EMBL" id="KRN94629.1"/>
    </source>
</evidence>
<keyword evidence="6" id="KW-1185">Reference proteome</keyword>
<evidence type="ECO:0000259" key="4">
    <source>
        <dbReference type="Pfam" id="PF01966"/>
    </source>
</evidence>
<evidence type="ECO:0000313" key="6">
    <source>
        <dbReference type="Proteomes" id="UP000051859"/>
    </source>
</evidence>
<dbReference type="EMBL" id="JQBX01000004">
    <property type="protein sequence ID" value="KRN94629.1"/>
    <property type="molecule type" value="Genomic_DNA"/>
</dbReference>
<dbReference type="InterPro" id="IPR003607">
    <property type="entry name" value="HD/PDEase_dom"/>
</dbReference>
<organism evidence="5 6">
    <name type="scientific">Pediococcus stilesii</name>
    <dbReference type="NCBI Taxonomy" id="331679"/>
    <lineage>
        <taxon>Bacteria</taxon>
        <taxon>Bacillati</taxon>
        <taxon>Bacillota</taxon>
        <taxon>Bacilli</taxon>
        <taxon>Lactobacillales</taxon>
        <taxon>Lactobacillaceae</taxon>
        <taxon>Pediococcus</taxon>
    </lineage>
</organism>
<dbReference type="PANTHER" id="PTHR37294:SF1">
    <property type="entry name" value="3'-5' EXORIBONUCLEASE YHAM"/>
    <property type="match status" value="1"/>
</dbReference>
<feature type="domain" description="HD" evidence="4">
    <location>
        <begin position="163"/>
        <end position="280"/>
    </location>
</feature>
<accession>A0A0R2L409</accession>
<dbReference type="Gene3D" id="1.10.3210.10">
    <property type="entry name" value="Hypothetical protein af1432"/>
    <property type="match status" value="1"/>
</dbReference>
<dbReference type="CDD" id="cd00077">
    <property type="entry name" value="HDc"/>
    <property type="match status" value="1"/>
</dbReference>
<dbReference type="SUPFAM" id="SSF109604">
    <property type="entry name" value="HD-domain/PDEase-like"/>
    <property type="match status" value="1"/>
</dbReference>
<dbReference type="FunFam" id="1.10.3210.10:FF:000008">
    <property type="entry name" value="3'-5' exoribonuclease YhaM"/>
    <property type="match status" value="1"/>
</dbReference>
<keyword evidence="2" id="KW-0269">Exonuclease</keyword>
<dbReference type="Pfam" id="PF01966">
    <property type="entry name" value="HD"/>
    <property type="match status" value="1"/>
</dbReference>
<dbReference type="InterPro" id="IPR004365">
    <property type="entry name" value="NA-bd_OB_tRNA"/>
</dbReference>
<dbReference type="InterPro" id="IPR050798">
    <property type="entry name" value="YhaM_exoribonuc/phosphodiest"/>
</dbReference>
<feature type="domain" description="OB" evidence="3">
    <location>
        <begin position="25"/>
        <end position="89"/>
    </location>
</feature>
<dbReference type="InterPro" id="IPR006674">
    <property type="entry name" value="HD_domain"/>
</dbReference>